<evidence type="ECO:0000256" key="1">
    <source>
        <dbReference type="ARBA" id="ARBA00022574"/>
    </source>
</evidence>
<dbReference type="Pfam" id="PF00400">
    <property type="entry name" value="WD40"/>
    <property type="match status" value="4"/>
</dbReference>
<comment type="caution">
    <text evidence="4">The sequence shown here is derived from an EMBL/GenBank/DDBJ whole genome shotgun (WGS) entry which is preliminary data.</text>
</comment>
<organism evidence="4 5">
    <name type="scientific">Gregarina niphandrodes</name>
    <name type="common">Septate eugregarine</name>
    <dbReference type="NCBI Taxonomy" id="110365"/>
    <lineage>
        <taxon>Eukaryota</taxon>
        <taxon>Sar</taxon>
        <taxon>Alveolata</taxon>
        <taxon>Apicomplexa</taxon>
        <taxon>Conoidasida</taxon>
        <taxon>Gregarinasina</taxon>
        <taxon>Eugregarinorida</taxon>
        <taxon>Gregarinidae</taxon>
        <taxon>Gregarina</taxon>
    </lineage>
</organism>
<dbReference type="InterPro" id="IPR001680">
    <property type="entry name" value="WD40_rpt"/>
</dbReference>
<proteinExistence type="predicted"/>
<gene>
    <name evidence="4" type="ORF">GNI_101790</name>
</gene>
<evidence type="ECO:0000256" key="3">
    <source>
        <dbReference type="SAM" id="MobiDB-lite"/>
    </source>
</evidence>
<dbReference type="PANTHER" id="PTHR19856">
    <property type="entry name" value="WD-REPEATCONTAINING PROTEIN WDR1"/>
    <property type="match status" value="1"/>
</dbReference>
<dbReference type="SMART" id="SM00320">
    <property type="entry name" value="WD40"/>
    <property type="match status" value="8"/>
</dbReference>
<dbReference type="eggNOG" id="KOG0318">
    <property type="taxonomic scope" value="Eukaryota"/>
</dbReference>
<dbReference type="Proteomes" id="UP000019763">
    <property type="component" value="Unassembled WGS sequence"/>
</dbReference>
<dbReference type="Gene3D" id="2.130.10.10">
    <property type="entry name" value="YVTN repeat-like/Quinoprotein amine dehydrogenase"/>
    <property type="match status" value="2"/>
</dbReference>
<dbReference type="SUPFAM" id="SSF50978">
    <property type="entry name" value="WD40 repeat-like"/>
    <property type="match status" value="1"/>
</dbReference>
<name>A0A023B4E6_GRENI</name>
<protein>
    <submittedName>
        <fullName evidence="4">WD-repeat protein</fullName>
    </submittedName>
</protein>
<dbReference type="VEuPathDB" id="CryptoDB:GNI_101790"/>
<feature type="compositionally biased region" description="Low complexity" evidence="3">
    <location>
        <begin position="359"/>
        <end position="389"/>
    </location>
</feature>
<dbReference type="GO" id="GO:0030042">
    <property type="term" value="P:actin filament depolymerization"/>
    <property type="evidence" value="ECO:0007669"/>
    <property type="project" value="TreeGrafter"/>
</dbReference>
<dbReference type="InterPro" id="IPR015943">
    <property type="entry name" value="WD40/YVTN_repeat-like_dom_sf"/>
</dbReference>
<keyword evidence="1" id="KW-0853">WD repeat</keyword>
<keyword evidence="5" id="KW-1185">Reference proteome</keyword>
<keyword evidence="2" id="KW-0677">Repeat</keyword>
<dbReference type="RefSeq" id="XP_011131188.1">
    <property type="nucleotide sequence ID" value="XM_011132886.1"/>
</dbReference>
<accession>A0A023B4E6</accession>
<feature type="region of interest" description="Disordered" evidence="3">
    <location>
        <begin position="341"/>
        <end position="390"/>
    </location>
</feature>
<dbReference type="SUPFAM" id="SSF101908">
    <property type="entry name" value="Putative isomerase YbhE"/>
    <property type="match status" value="1"/>
</dbReference>
<reference evidence="4" key="1">
    <citation type="submission" date="2013-12" db="EMBL/GenBank/DDBJ databases">
        <authorList>
            <person name="Omoto C.K."/>
            <person name="Sibley D."/>
            <person name="Venepally P."/>
            <person name="Hadjithomas M."/>
            <person name="Karamycheva S."/>
            <person name="Brunk B."/>
            <person name="Roos D."/>
            <person name="Caler E."/>
            <person name="Lorenzi H."/>
        </authorList>
    </citation>
    <scope>NUCLEOTIDE SEQUENCE</scope>
</reference>
<dbReference type="InterPro" id="IPR036322">
    <property type="entry name" value="WD40_repeat_dom_sf"/>
</dbReference>
<evidence type="ECO:0000313" key="5">
    <source>
        <dbReference type="Proteomes" id="UP000019763"/>
    </source>
</evidence>
<dbReference type="GO" id="GO:0051015">
    <property type="term" value="F:actin filament binding"/>
    <property type="evidence" value="ECO:0007669"/>
    <property type="project" value="TreeGrafter"/>
</dbReference>
<dbReference type="GeneID" id="22913606"/>
<dbReference type="OrthoDB" id="2306at2759"/>
<dbReference type="AlphaFoldDB" id="A0A023B4E6"/>
<sequence>MVASRVAAAIPPQPSWVQQSKKAVTPLHMSAWRRLVYGTNAGVVVRSLPDQVLLGKSPVEVYGGSKRPITCATASLDGRVVAGGDNDGYCHIWLNEGGKVNYSCYKQDHMRYVHLTDICLTADGQRLAVVGLDQHSQVHGAVLLVDTGAKIGAIKGHVGGISSVCFSPNKPYQITTAGVDGKVCVHTGPPYKCTQTVEASPILTCVRYSPSGNYLVVSGAQGYLAVFDRQLKLITDADLGMISPISLAWSRNRDDTFAVACNDNSIHVLQIDFKLESVTVAHNIPTHEHIPRGILWSENHWVLALTDSGAILAWKLLDGADRSCKTALLEQSLKEELKEEAHRRASLSIPPARGSVSDTPTKSSSATPSAIATEAATPTPSSPPAAALGGRRRRLSVCNMGVDGALPLTPPHVSSSPQWQYDWAKLQTAQPHLRLYGPKGGPSVVHFDMKSSQLLIGTNMGYLMFLDTGMVIPHTFDVARMESDRQIRSCITNGLVGAAAAADGCVKVYKYSHVNIKSNEDQFGVQQCYEILRGTNAEATTTTYKPKTRTEVKEIGEFRLSGLTPLALMFLKGTTGGGVTGGGVTGGGVTGGGVTGGGDTGGGVTGGGVTGGGDRTNYIGLFTEAGTLNVYRIQNNDVSEIWNVKMRIKPLCVSATQDGSLICVAVMATAADYPDAMKGDQELSDDQVVIEIYEVVNAASIQGFKFIKMIPTKEKKVTAISINRDGTLVAYSSGTYIRVRETDPTDPNKMVVDNQWGEHRTRVCDLAWSPNGNRLISTSTHELFVWNIHSLHTNIKLKDNHSGYNLFAR</sequence>
<dbReference type="PANTHER" id="PTHR19856:SF0">
    <property type="entry name" value="WD REPEAT-CONTAINING PROTEIN 1"/>
    <property type="match status" value="1"/>
</dbReference>
<dbReference type="EMBL" id="AFNH02000762">
    <property type="protein sequence ID" value="EZG56720.1"/>
    <property type="molecule type" value="Genomic_DNA"/>
</dbReference>
<evidence type="ECO:0000313" key="4">
    <source>
        <dbReference type="EMBL" id="EZG56720.1"/>
    </source>
</evidence>
<dbReference type="GO" id="GO:0030864">
    <property type="term" value="C:cortical actin cytoskeleton"/>
    <property type="evidence" value="ECO:0007669"/>
    <property type="project" value="TreeGrafter"/>
</dbReference>
<evidence type="ECO:0000256" key="2">
    <source>
        <dbReference type="ARBA" id="ARBA00022737"/>
    </source>
</evidence>